<dbReference type="Proteomes" id="UP000184513">
    <property type="component" value="Unassembled WGS sequence"/>
</dbReference>
<dbReference type="GO" id="GO:0016810">
    <property type="term" value="F:hydrolase activity, acting on carbon-nitrogen (but not peptide) bonds"/>
    <property type="evidence" value="ECO:0007669"/>
    <property type="project" value="InterPro"/>
</dbReference>
<dbReference type="EMBL" id="FRCY01000006">
    <property type="protein sequence ID" value="SHN09150.1"/>
    <property type="molecule type" value="Genomic_DNA"/>
</dbReference>
<dbReference type="PANTHER" id="PTHR22642">
    <property type="entry name" value="IMIDAZOLONEPROPIONASE"/>
    <property type="match status" value="1"/>
</dbReference>
<dbReference type="InterPro" id="IPR033932">
    <property type="entry name" value="YtcJ-like"/>
</dbReference>
<sequence length="593" mass="66041">MQGGSRLWILAAYSSSTPAQLFNMTNKYFFLLGIYYLMLMQGCSPAYEEATHIFVGGNIYTVNPDQPIVEAIALKENQILFTGDAADVHGYMGPETKITELRGKTMTPGWIEGHGHFMGLGYSELNLDLSDTRSFGEIADLVKAAAEKTPKGEWIVGRGWHQSKWTESPGKEINGFPLHHEISRVSPDHPVFLYHASGHAGFANARAMEIAGLSPLGGEQMRDAMELEGGEIIRDENGNPTGVFNERAMGLISRHIPESSPEKDIQAFELAQEACFRNGITGFHDAGIGAATLELYRQMKSERKLKLRMYLMLAGGQKEWLEEWFLKGPEIDSLLTIRAIKLSCDGALGSRGAWLLEEYSDRPGHFGHETLPMSYVQKIAELSLQHGFQVCSHAIGDRANKEVLDRYQAALESLKGNIPDHRFRIEHAQHLHPEDIPRFAELGVLPAMQAIHLSSDRPWAIDRLGEKRIKEGAYMWQALLQTGVPVINGTDVPVEPINPLANFYASVTRKTLQGKPEEGYEAEQKMTREQALKSYTLDAAYGAFEENMKGSLEVGKVADLVVFDRNIMEIPEAEILQTKVVLTVLDGKIVYQQ</sequence>
<proteinExistence type="predicted"/>
<accession>A0A1M7NYA6</accession>
<dbReference type="Pfam" id="PF07969">
    <property type="entry name" value="Amidohydro_3"/>
    <property type="match status" value="1"/>
</dbReference>
<dbReference type="InterPro" id="IPR013108">
    <property type="entry name" value="Amidohydro_3"/>
</dbReference>
<dbReference type="SUPFAM" id="SSF51338">
    <property type="entry name" value="Composite domain of metallo-dependent hydrolases"/>
    <property type="match status" value="1"/>
</dbReference>
<dbReference type="AlphaFoldDB" id="A0A1M7NYA6"/>
<dbReference type="STRING" id="388280.SAMN04488057_106171"/>
<dbReference type="Gene3D" id="3.20.20.140">
    <property type="entry name" value="Metal-dependent hydrolases"/>
    <property type="match status" value="1"/>
</dbReference>
<dbReference type="Gene3D" id="2.30.40.10">
    <property type="entry name" value="Urease, subunit C, domain 1"/>
    <property type="match status" value="1"/>
</dbReference>
<organism evidence="2 3">
    <name type="scientific">Cyclobacterium lianum</name>
    <dbReference type="NCBI Taxonomy" id="388280"/>
    <lineage>
        <taxon>Bacteria</taxon>
        <taxon>Pseudomonadati</taxon>
        <taxon>Bacteroidota</taxon>
        <taxon>Cytophagia</taxon>
        <taxon>Cytophagales</taxon>
        <taxon>Cyclobacteriaceae</taxon>
        <taxon>Cyclobacterium</taxon>
    </lineage>
</organism>
<gene>
    <name evidence="2" type="ORF">SAMN04488057_106171</name>
</gene>
<dbReference type="InterPro" id="IPR011059">
    <property type="entry name" value="Metal-dep_hydrolase_composite"/>
</dbReference>
<protein>
    <recommendedName>
        <fullName evidence="1">Amidohydrolase 3 domain-containing protein</fullName>
    </recommendedName>
</protein>
<evidence type="ECO:0000259" key="1">
    <source>
        <dbReference type="Pfam" id="PF07969"/>
    </source>
</evidence>
<reference evidence="2 3" key="1">
    <citation type="submission" date="2016-11" db="EMBL/GenBank/DDBJ databases">
        <authorList>
            <person name="Jaros S."/>
            <person name="Januszkiewicz K."/>
            <person name="Wedrychowicz H."/>
        </authorList>
    </citation>
    <scope>NUCLEOTIDE SEQUENCE [LARGE SCALE GENOMIC DNA]</scope>
    <source>
        <strain evidence="2 3">CGMCC 1.6102</strain>
    </source>
</reference>
<dbReference type="InterPro" id="IPR032466">
    <property type="entry name" value="Metal_Hydrolase"/>
</dbReference>
<dbReference type="CDD" id="cd01300">
    <property type="entry name" value="YtcJ_like"/>
    <property type="match status" value="1"/>
</dbReference>
<evidence type="ECO:0000313" key="2">
    <source>
        <dbReference type="EMBL" id="SHN09150.1"/>
    </source>
</evidence>
<name>A0A1M7NYA6_9BACT</name>
<dbReference type="PANTHER" id="PTHR22642:SF2">
    <property type="entry name" value="PROTEIN LONG AFTER FAR-RED 3"/>
    <property type="match status" value="1"/>
</dbReference>
<keyword evidence="3" id="KW-1185">Reference proteome</keyword>
<feature type="domain" description="Amidohydrolase 3" evidence="1">
    <location>
        <begin position="100"/>
        <end position="591"/>
    </location>
</feature>
<evidence type="ECO:0000313" key="3">
    <source>
        <dbReference type="Proteomes" id="UP000184513"/>
    </source>
</evidence>
<dbReference type="SUPFAM" id="SSF51556">
    <property type="entry name" value="Metallo-dependent hydrolases"/>
    <property type="match status" value="1"/>
</dbReference>
<dbReference type="Gene3D" id="3.10.310.70">
    <property type="match status" value="1"/>
</dbReference>